<dbReference type="RefSeq" id="WP_243918715.1">
    <property type="nucleotide sequence ID" value="NZ_JALHLG010000005.1"/>
</dbReference>
<feature type="domain" description="N-acetyltransferase" evidence="1">
    <location>
        <begin position="17"/>
        <end position="171"/>
    </location>
</feature>
<reference evidence="2 3" key="1">
    <citation type="submission" date="2022-04" db="EMBL/GenBank/DDBJ databases">
        <title>Identification of a novel bacterium isolated from mangrove sediments.</title>
        <authorList>
            <person name="Pan X."/>
        </authorList>
    </citation>
    <scope>NUCLEOTIDE SEQUENCE [LARGE SCALE GENOMIC DNA]</scope>
    <source>
        <strain evidence="2 3">B2638</strain>
    </source>
</reference>
<dbReference type="EC" id="2.3.1.-" evidence="2"/>
<organism evidence="2 3">
    <name type="scientific">Novosphingobium beihaiensis</name>
    <dbReference type="NCBI Taxonomy" id="2930389"/>
    <lineage>
        <taxon>Bacteria</taxon>
        <taxon>Pseudomonadati</taxon>
        <taxon>Pseudomonadota</taxon>
        <taxon>Alphaproteobacteria</taxon>
        <taxon>Sphingomonadales</taxon>
        <taxon>Sphingomonadaceae</taxon>
        <taxon>Novosphingobium</taxon>
    </lineage>
</organism>
<dbReference type="PROSITE" id="PS51186">
    <property type="entry name" value="GNAT"/>
    <property type="match status" value="1"/>
</dbReference>
<dbReference type="SUPFAM" id="SSF55729">
    <property type="entry name" value="Acyl-CoA N-acyltransferases (Nat)"/>
    <property type="match status" value="1"/>
</dbReference>
<dbReference type="GO" id="GO:0016746">
    <property type="term" value="F:acyltransferase activity"/>
    <property type="evidence" value="ECO:0007669"/>
    <property type="project" value="UniProtKB-KW"/>
</dbReference>
<keyword evidence="2" id="KW-0808">Transferase</keyword>
<evidence type="ECO:0000313" key="2">
    <source>
        <dbReference type="EMBL" id="MCJ2186361.1"/>
    </source>
</evidence>
<dbReference type="CDD" id="cd04301">
    <property type="entry name" value="NAT_SF"/>
    <property type="match status" value="1"/>
</dbReference>
<dbReference type="InterPro" id="IPR016181">
    <property type="entry name" value="Acyl_CoA_acyltransferase"/>
</dbReference>
<dbReference type="Pfam" id="PF00583">
    <property type="entry name" value="Acetyltransf_1"/>
    <property type="match status" value="1"/>
</dbReference>
<keyword evidence="3" id="KW-1185">Reference proteome</keyword>
<dbReference type="Gene3D" id="3.40.630.30">
    <property type="match status" value="1"/>
</dbReference>
<dbReference type="Proteomes" id="UP001202281">
    <property type="component" value="Unassembled WGS sequence"/>
</dbReference>
<keyword evidence="2" id="KW-0012">Acyltransferase</keyword>
<name>A0ABT0BNF5_9SPHN</name>
<sequence>MSLSDTITLATRSGIELDVRPVTEADEPELAAFFDRVSDEDRRFRFLAAAEHVTHEQLAPLVHTDHFRTESWLAVNKASGQIVASGLLACDGPLDTCEIAISVCGNHRGKGVGWSMLDFLARQAEGRGCRRVISIESRDNHAAIELEREKGFTPEPFDGDPTLVVLSKTFR</sequence>
<protein>
    <submittedName>
        <fullName evidence="2">GNAT family N-acetyltransferase</fullName>
        <ecNumber evidence="2">2.3.1.-</ecNumber>
    </submittedName>
</protein>
<dbReference type="EMBL" id="JALHLG010000005">
    <property type="protein sequence ID" value="MCJ2186361.1"/>
    <property type="molecule type" value="Genomic_DNA"/>
</dbReference>
<accession>A0ABT0BNF5</accession>
<gene>
    <name evidence="2" type="ORF">MTR66_05955</name>
</gene>
<evidence type="ECO:0000313" key="3">
    <source>
        <dbReference type="Proteomes" id="UP001202281"/>
    </source>
</evidence>
<proteinExistence type="predicted"/>
<comment type="caution">
    <text evidence="2">The sequence shown here is derived from an EMBL/GenBank/DDBJ whole genome shotgun (WGS) entry which is preliminary data.</text>
</comment>
<evidence type="ECO:0000259" key="1">
    <source>
        <dbReference type="PROSITE" id="PS51186"/>
    </source>
</evidence>
<dbReference type="InterPro" id="IPR000182">
    <property type="entry name" value="GNAT_dom"/>
</dbReference>